<protein>
    <recommendedName>
        <fullName evidence="3">PIPK domain-containing protein</fullName>
    </recommendedName>
</protein>
<feature type="compositionally biased region" description="Polar residues" evidence="2">
    <location>
        <begin position="1"/>
        <end position="12"/>
    </location>
</feature>
<feature type="region of interest" description="Disordered" evidence="2">
    <location>
        <begin position="1"/>
        <end position="37"/>
    </location>
</feature>
<name>A0AAD7UE24_9STRA</name>
<dbReference type="InterPro" id="IPR002498">
    <property type="entry name" value="PInositol-4-P-4/5-kinase_core"/>
</dbReference>
<dbReference type="GO" id="GO:0005886">
    <property type="term" value="C:plasma membrane"/>
    <property type="evidence" value="ECO:0007669"/>
    <property type="project" value="TreeGrafter"/>
</dbReference>
<dbReference type="InterPro" id="IPR027483">
    <property type="entry name" value="PInositol-4-P-4/5-kinase_C_sf"/>
</dbReference>
<proteinExistence type="predicted"/>
<dbReference type="Gene3D" id="3.30.810.10">
    <property type="entry name" value="2-Layer Sandwich"/>
    <property type="match status" value="1"/>
</dbReference>
<gene>
    <name evidence="4" type="ORF">CTAYLR_009940</name>
</gene>
<evidence type="ECO:0000256" key="1">
    <source>
        <dbReference type="PROSITE-ProRule" id="PRU00781"/>
    </source>
</evidence>
<dbReference type="GO" id="GO:0046854">
    <property type="term" value="P:phosphatidylinositol phosphate biosynthetic process"/>
    <property type="evidence" value="ECO:0007669"/>
    <property type="project" value="TreeGrafter"/>
</dbReference>
<dbReference type="SMART" id="SM00330">
    <property type="entry name" value="PIPKc"/>
    <property type="match status" value="1"/>
</dbReference>
<dbReference type="InterPro" id="IPR023610">
    <property type="entry name" value="PInositol-4/5-P-5/4-kinase"/>
</dbReference>
<evidence type="ECO:0000313" key="5">
    <source>
        <dbReference type="Proteomes" id="UP001230188"/>
    </source>
</evidence>
<dbReference type="SUPFAM" id="SSF56104">
    <property type="entry name" value="SAICAR synthase-like"/>
    <property type="match status" value="1"/>
</dbReference>
<evidence type="ECO:0000256" key="2">
    <source>
        <dbReference type="SAM" id="MobiDB-lite"/>
    </source>
</evidence>
<dbReference type="InterPro" id="IPR027484">
    <property type="entry name" value="PInositol-4-P-5-kinase_N"/>
</dbReference>
<dbReference type="GO" id="GO:0016308">
    <property type="term" value="F:1-phosphatidylinositol-4-phosphate 5-kinase activity"/>
    <property type="evidence" value="ECO:0007669"/>
    <property type="project" value="TreeGrafter"/>
</dbReference>
<keyword evidence="1" id="KW-0067">ATP-binding</keyword>
<dbReference type="EMBL" id="JAQMWT010000363">
    <property type="protein sequence ID" value="KAJ8602877.1"/>
    <property type="molecule type" value="Genomic_DNA"/>
</dbReference>
<reference evidence="4" key="1">
    <citation type="submission" date="2023-01" db="EMBL/GenBank/DDBJ databases">
        <title>Metagenome sequencing of chrysophaentin producing Chrysophaeum taylorii.</title>
        <authorList>
            <person name="Davison J."/>
            <person name="Bewley C."/>
        </authorList>
    </citation>
    <scope>NUCLEOTIDE SEQUENCE</scope>
    <source>
        <strain evidence="4">NIES-1699</strain>
    </source>
</reference>
<keyword evidence="1" id="KW-0418">Kinase</keyword>
<dbReference type="GO" id="GO:0005524">
    <property type="term" value="F:ATP binding"/>
    <property type="evidence" value="ECO:0007669"/>
    <property type="project" value="UniProtKB-UniRule"/>
</dbReference>
<keyword evidence="1" id="KW-0808">Transferase</keyword>
<dbReference type="Pfam" id="PF01504">
    <property type="entry name" value="PIP5K"/>
    <property type="match status" value="1"/>
</dbReference>
<dbReference type="Gene3D" id="3.30.800.10">
    <property type="entry name" value="Phosphatidylinositol Phosphate Kinase II Beta"/>
    <property type="match status" value="1"/>
</dbReference>
<feature type="domain" description="PIPK" evidence="3">
    <location>
        <begin position="1"/>
        <end position="364"/>
    </location>
</feature>
<dbReference type="AlphaFoldDB" id="A0AAD7UE24"/>
<keyword evidence="5" id="KW-1185">Reference proteome</keyword>
<dbReference type="PROSITE" id="PS51455">
    <property type="entry name" value="PIPK"/>
    <property type="match status" value="1"/>
</dbReference>
<organism evidence="4 5">
    <name type="scientific">Chrysophaeum taylorii</name>
    <dbReference type="NCBI Taxonomy" id="2483200"/>
    <lineage>
        <taxon>Eukaryota</taxon>
        <taxon>Sar</taxon>
        <taxon>Stramenopiles</taxon>
        <taxon>Ochrophyta</taxon>
        <taxon>Pelagophyceae</taxon>
        <taxon>Pelagomonadales</taxon>
        <taxon>Pelagomonadaceae</taxon>
        <taxon>Chrysophaeum</taxon>
    </lineage>
</organism>
<dbReference type="PANTHER" id="PTHR23086:SF8">
    <property type="entry name" value="PHOSPHATIDYLINOSITOL 5-PHOSPHATE 4-KINASE, ISOFORM A"/>
    <property type="match status" value="1"/>
</dbReference>
<evidence type="ECO:0000259" key="3">
    <source>
        <dbReference type="PROSITE" id="PS51455"/>
    </source>
</evidence>
<keyword evidence="1" id="KW-0547">Nucleotide-binding</keyword>
<dbReference type="PANTHER" id="PTHR23086">
    <property type="entry name" value="PHOSPHATIDYLINOSITOL-4-PHOSPHATE 5-KINASE"/>
    <property type="match status" value="1"/>
</dbReference>
<comment type="caution">
    <text evidence="4">The sequence shown here is derived from an EMBL/GenBank/DDBJ whole genome shotgun (WGS) entry which is preliminary data.</text>
</comment>
<accession>A0AAD7UE24</accession>
<dbReference type="Proteomes" id="UP001230188">
    <property type="component" value="Unassembled WGS sequence"/>
</dbReference>
<sequence>MSVGSRQASVASSWLRKRSKQQQQQQQQESGEIEVKVGKRRSMSTNGHATMKIGGQEVHAFNDGDFSRVRGLHGLEGTEFLSSISFDEMEAGGGKGGMMMAFTEDKQYIVKELNGADHGSLLRIAREYADHVLSSEGSLIARVFAHFEHAGHNYMVMNNWMPPPRIDAIDTTKLRSLNLSTNYSQYDLKGCADDKTLKKMGGKIPAVHKRIFNVPLWCGHAFWTPERTKYYEGKLHARQVRFLVSPSVHKEITSKIDRDVKFLQRWSLMDYSLVVSYHVLPRSPGSNLILDKVYRATSDHGEQPYIAHKDNQTFICYVGIIDFLQDWTTAKIIANVIKVAERNKATIPPNPYGDRFAKFVAHKFDPTCEDGDEPPVN</sequence>
<evidence type="ECO:0000313" key="4">
    <source>
        <dbReference type="EMBL" id="KAJ8602877.1"/>
    </source>
</evidence>